<reference evidence="4 5" key="1">
    <citation type="journal article" date="2016" name="Nat. Commun.">
        <title>Thousands of microbial genomes shed light on interconnected biogeochemical processes in an aquifer system.</title>
        <authorList>
            <person name="Anantharaman K."/>
            <person name="Brown C.T."/>
            <person name="Hug L.A."/>
            <person name="Sharon I."/>
            <person name="Castelle C.J."/>
            <person name="Probst A.J."/>
            <person name="Thomas B.C."/>
            <person name="Singh A."/>
            <person name="Wilkins M.J."/>
            <person name="Karaoz U."/>
            <person name="Brodie E.L."/>
            <person name="Williams K.H."/>
            <person name="Hubbard S.S."/>
            <person name="Banfield J.F."/>
        </authorList>
    </citation>
    <scope>NUCLEOTIDE SEQUENCE [LARGE SCALE GENOMIC DNA]</scope>
</reference>
<keyword evidence="1" id="KW-0812">Transmembrane</keyword>
<dbReference type="Pfam" id="PF00534">
    <property type="entry name" value="Glycos_transf_1"/>
    <property type="match status" value="1"/>
</dbReference>
<dbReference type="Gene3D" id="3.40.50.2000">
    <property type="entry name" value="Glycogen Phosphorylase B"/>
    <property type="match status" value="2"/>
</dbReference>
<dbReference type="Proteomes" id="UP000178783">
    <property type="component" value="Unassembled WGS sequence"/>
</dbReference>
<feature type="transmembrane region" description="Helical" evidence="1">
    <location>
        <begin position="87"/>
        <end position="108"/>
    </location>
</feature>
<dbReference type="STRING" id="1797989.A3H66_03470"/>
<dbReference type="EMBL" id="MFFW01000050">
    <property type="protein sequence ID" value="OGF23821.1"/>
    <property type="molecule type" value="Genomic_DNA"/>
</dbReference>
<organism evidence="4 5">
    <name type="scientific">Candidatus Falkowbacteria bacterium RIFCSPLOWO2_02_FULL_45_21</name>
    <dbReference type="NCBI Taxonomy" id="1797989"/>
    <lineage>
        <taxon>Bacteria</taxon>
        <taxon>Candidatus Falkowiibacteriota</taxon>
    </lineage>
</organism>
<evidence type="ECO:0008006" key="6">
    <source>
        <dbReference type="Google" id="ProtNLM"/>
    </source>
</evidence>
<evidence type="ECO:0000259" key="3">
    <source>
        <dbReference type="Pfam" id="PF13439"/>
    </source>
</evidence>
<proteinExistence type="predicted"/>
<protein>
    <recommendedName>
        <fullName evidence="6">Glycosyl transferase family 1 domain-containing protein</fullName>
    </recommendedName>
</protein>
<gene>
    <name evidence="4" type="ORF">A3H66_03470</name>
</gene>
<evidence type="ECO:0000313" key="4">
    <source>
        <dbReference type="EMBL" id="OGF23821.1"/>
    </source>
</evidence>
<accession>A0A1F5SC30</accession>
<name>A0A1F5SC30_9BACT</name>
<dbReference type="InterPro" id="IPR001296">
    <property type="entry name" value="Glyco_trans_1"/>
</dbReference>
<evidence type="ECO:0000313" key="5">
    <source>
        <dbReference type="Proteomes" id="UP000178783"/>
    </source>
</evidence>
<comment type="caution">
    <text evidence="4">The sequence shown here is derived from an EMBL/GenBank/DDBJ whole genome shotgun (WGS) entry which is preliminary data.</text>
</comment>
<dbReference type="CDD" id="cd03801">
    <property type="entry name" value="GT4_PimA-like"/>
    <property type="match status" value="1"/>
</dbReference>
<sequence>MRKVLIFSTAYLPFIGGAEIAVKELTDRMGDYEFDLITARLDRHLPKHEKIGRVNVFRLGWGGKFDKFLLPGLGLGRALALNRRQNYAIIFSLMASQASIAAVFFKIIQPAKKLILDLQEGDEEEHLKRYTLGSDILYNLLIRPWHLMVFKKADLIIAISNYLRLRALANGAKCPIEVVPNGVNLEKFAISNFKVNFNPPAGGQTLKLKQELNIKETDRILITTSRLVKKNAVDDLIKSLKYLPVNVKLLILGHGPDRQMLDDLTRRLTLENRIIFLGQIGQADLVKYLALADIFVRPSLSEGQGISFLEAMAAGLPVIATPVGGIVDFLRDGQTGLFCEVKNPESIALKVKIYLADKDLTEKIKANASELVKNNYDWNLLALKMKTNFEKIILES</sequence>
<dbReference type="GO" id="GO:0016757">
    <property type="term" value="F:glycosyltransferase activity"/>
    <property type="evidence" value="ECO:0007669"/>
    <property type="project" value="InterPro"/>
</dbReference>
<feature type="domain" description="Glycosyltransferase subfamily 4-like N-terminal" evidence="3">
    <location>
        <begin position="15"/>
        <end position="187"/>
    </location>
</feature>
<keyword evidence="1" id="KW-0472">Membrane</keyword>
<dbReference type="InterPro" id="IPR028098">
    <property type="entry name" value="Glyco_trans_4-like_N"/>
</dbReference>
<dbReference type="SUPFAM" id="SSF53756">
    <property type="entry name" value="UDP-Glycosyltransferase/glycogen phosphorylase"/>
    <property type="match status" value="1"/>
</dbReference>
<dbReference type="PANTHER" id="PTHR12526">
    <property type="entry name" value="GLYCOSYLTRANSFERASE"/>
    <property type="match status" value="1"/>
</dbReference>
<feature type="domain" description="Glycosyl transferase family 1" evidence="2">
    <location>
        <begin position="207"/>
        <end position="369"/>
    </location>
</feature>
<evidence type="ECO:0000259" key="2">
    <source>
        <dbReference type="Pfam" id="PF00534"/>
    </source>
</evidence>
<dbReference type="AlphaFoldDB" id="A0A1F5SC30"/>
<keyword evidence="1" id="KW-1133">Transmembrane helix</keyword>
<evidence type="ECO:0000256" key="1">
    <source>
        <dbReference type="SAM" id="Phobius"/>
    </source>
</evidence>
<dbReference type="Pfam" id="PF13439">
    <property type="entry name" value="Glyco_transf_4"/>
    <property type="match status" value="1"/>
</dbReference>